<name>A0A160TX82_9ZZZZ</name>
<sequence length="398" mass="44098">MILSRLRSGRMRPFRADLPISYSSSEALLLDTQSLDENTLIQFIKDIGQSLRPILILGDSALAGYFANAVFIPRDRDLSVLRGRLDAITRRSARMSELRLRRETAATFGVTLPEPSAETVPDLLYLGDGSSRFLALQAALGERGITVTAAFSAHTAADYVRQRAFAAILLDIPSEPRSLHKLANWVTASIEHFEHTPLLGLLSEGTEPSHSLETIIRYMSHVFEPCTPAHDLAAHVDAYGRRAAVQSLKVKDNMSMSAICHSETGLFSQTFFEAHLQNQIELSADRGDPLSLLVICDPQHDRLAHRQKKLVANVVLSNMRETDLPVTIDPDTFAISLSATGYKGAVQICDRLFRELEAVAPDLAARLGWRITEKRAYHDARRLLSEARSGVYQKARTA</sequence>
<protein>
    <submittedName>
        <fullName evidence="1">Response regulator protein</fullName>
    </submittedName>
</protein>
<accession>A0A160TX82</accession>
<dbReference type="InterPro" id="IPR043128">
    <property type="entry name" value="Rev_trsase/Diguanyl_cyclase"/>
</dbReference>
<dbReference type="InterPro" id="IPR029787">
    <property type="entry name" value="Nucleotide_cyclase"/>
</dbReference>
<reference evidence="1" key="1">
    <citation type="submission" date="2015-10" db="EMBL/GenBank/DDBJ databases">
        <authorList>
            <person name="Gilbert D.G."/>
        </authorList>
    </citation>
    <scope>NUCLEOTIDE SEQUENCE</scope>
</reference>
<proteinExistence type="predicted"/>
<gene>
    <name evidence="1" type="ORF">MGWOODY_Hyp1018</name>
</gene>
<dbReference type="SUPFAM" id="SSF55073">
    <property type="entry name" value="Nucleotide cyclase"/>
    <property type="match status" value="1"/>
</dbReference>
<dbReference type="EMBL" id="CZQD01000005">
    <property type="protein sequence ID" value="CUS55653.1"/>
    <property type="molecule type" value="Genomic_DNA"/>
</dbReference>
<dbReference type="Gene3D" id="3.30.70.270">
    <property type="match status" value="1"/>
</dbReference>
<organism evidence="1">
    <name type="scientific">hydrothermal vent metagenome</name>
    <dbReference type="NCBI Taxonomy" id="652676"/>
    <lineage>
        <taxon>unclassified sequences</taxon>
        <taxon>metagenomes</taxon>
        <taxon>ecological metagenomes</taxon>
    </lineage>
</organism>
<dbReference type="AlphaFoldDB" id="A0A160TX82"/>
<evidence type="ECO:0000313" key="1">
    <source>
        <dbReference type="EMBL" id="CUS55653.1"/>
    </source>
</evidence>